<dbReference type="AlphaFoldDB" id="A0A8R2B614"/>
<keyword evidence="3" id="KW-1185">Reference proteome</keyword>
<dbReference type="PANTHER" id="PTHR47331">
    <property type="entry name" value="PHD-TYPE DOMAIN-CONTAINING PROTEIN"/>
    <property type="match status" value="1"/>
</dbReference>
<dbReference type="RefSeq" id="XP_008183271.1">
    <property type="nucleotide sequence ID" value="XM_008185049.1"/>
</dbReference>
<dbReference type="InterPro" id="IPR012337">
    <property type="entry name" value="RNaseH-like_sf"/>
</dbReference>
<dbReference type="OrthoDB" id="6623406at2759"/>
<name>A0A8R2B614_ACYPI</name>
<proteinExistence type="predicted"/>
<dbReference type="InterPro" id="IPR041588">
    <property type="entry name" value="Integrase_H2C2"/>
</dbReference>
<dbReference type="GO" id="GO:0015074">
    <property type="term" value="P:DNA integration"/>
    <property type="evidence" value="ECO:0007669"/>
    <property type="project" value="InterPro"/>
</dbReference>
<evidence type="ECO:0000259" key="1">
    <source>
        <dbReference type="PROSITE" id="PS50994"/>
    </source>
</evidence>
<reference evidence="2" key="2">
    <citation type="submission" date="2022-06" db="UniProtKB">
        <authorList>
            <consortium name="EnsemblMetazoa"/>
        </authorList>
    </citation>
    <scope>IDENTIFICATION</scope>
</reference>
<evidence type="ECO:0000313" key="2">
    <source>
        <dbReference type="EnsemblMetazoa" id="XP_008183271.1"/>
    </source>
</evidence>
<dbReference type="Gene3D" id="3.30.420.10">
    <property type="entry name" value="Ribonuclease H-like superfamily/Ribonuclease H"/>
    <property type="match status" value="1"/>
</dbReference>
<evidence type="ECO:0000313" key="3">
    <source>
        <dbReference type="Proteomes" id="UP000007819"/>
    </source>
</evidence>
<dbReference type="GeneID" id="103309501"/>
<dbReference type="PROSITE" id="PS50994">
    <property type="entry name" value="INTEGRASE"/>
    <property type="match status" value="1"/>
</dbReference>
<dbReference type="PANTHER" id="PTHR47331:SF2">
    <property type="match status" value="1"/>
</dbReference>
<dbReference type="Pfam" id="PF17921">
    <property type="entry name" value="Integrase_H2C2"/>
    <property type="match status" value="1"/>
</dbReference>
<sequence length="413" mass="46890">MWPKSIARKIDESQEILEAKRCTQIFSVQIENSIIEKYSSFSKLLRIVSLCLRFKTNTLKCKNRIIGPIQADELRNTSVVLIKMVQNYTWSQEIKDLQKYKQVSAKSKLKYLKPFVDDNGVIRVGGRLNNATSISVFQRNPILLPATSNLTTLLFHYEHIRLLHAGPQAILSSIREQYWPINGRNIARKTVHQCITCFRIKPTIVQPLMGNLPKERVNPSRPFKICGIDYGGPVMVKSSLQRKAPITKGYICIFVCFATKAIHIELASDLSTECFLNALRRFCSRRGICSDIYSDNATNFVGANRKLQELKKLFLSDTLDPEIQKLTAELGIRWHFIPPRSPHFGGLWEAAIKSVKTHLNKLLGNAILTYEELNTVLAQIEACLNSRPLTPLSSDPSDPSVLTPGSFFWWEAL</sequence>
<dbReference type="EnsemblMetazoa" id="XM_008185049.1">
    <property type="protein sequence ID" value="XP_008183271.1"/>
    <property type="gene ID" value="LOC103309501"/>
</dbReference>
<dbReference type="Proteomes" id="UP000007819">
    <property type="component" value="Chromosome A1"/>
</dbReference>
<dbReference type="GO" id="GO:0003676">
    <property type="term" value="F:nucleic acid binding"/>
    <property type="evidence" value="ECO:0007669"/>
    <property type="project" value="InterPro"/>
</dbReference>
<dbReference type="InterPro" id="IPR001584">
    <property type="entry name" value="Integrase_cat-core"/>
</dbReference>
<dbReference type="InterPro" id="IPR036397">
    <property type="entry name" value="RNaseH_sf"/>
</dbReference>
<dbReference type="KEGG" id="api:103309501"/>
<organism evidence="2 3">
    <name type="scientific">Acyrthosiphon pisum</name>
    <name type="common">Pea aphid</name>
    <dbReference type="NCBI Taxonomy" id="7029"/>
    <lineage>
        <taxon>Eukaryota</taxon>
        <taxon>Metazoa</taxon>
        <taxon>Ecdysozoa</taxon>
        <taxon>Arthropoda</taxon>
        <taxon>Hexapoda</taxon>
        <taxon>Insecta</taxon>
        <taxon>Pterygota</taxon>
        <taxon>Neoptera</taxon>
        <taxon>Paraneoptera</taxon>
        <taxon>Hemiptera</taxon>
        <taxon>Sternorrhyncha</taxon>
        <taxon>Aphidomorpha</taxon>
        <taxon>Aphidoidea</taxon>
        <taxon>Aphididae</taxon>
        <taxon>Macrosiphini</taxon>
        <taxon>Acyrthosiphon</taxon>
    </lineage>
</organism>
<reference evidence="3" key="1">
    <citation type="submission" date="2010-06" db="EMBL/GenBank/DDBJ databases">
        <authorList>
            <person name="Jiang H."/>
            <person name="Abraham K."/>
            <person name="Ali S."/>
            <person name="Alsbrooks S.L."/>
            <person name="Anim B.N."/>
            <person name="Anosike U.S."/>
            <person name="Attaway T."/>
            <person name="Bandaranaike D.P."/>
            <person name="Battles P.K."/>
            <person name="Bell S.N."/>
            <person name="Bell A.V."/>
            <person name="Beltran B."/>
            <person name="Bickham C."/>
            <person name="Bustamante Y."/>
            <person name="Caleb T."/>
            <person name="Canada A."/>
            <person name="Cardenas V."/>
            <person name="Carter K."/>
            <person name="Chacko J."/>
            <person name="Chandrabose M.N."/>
            <person name="Chavez D."/>
            <person name="Chavez A."/>
            <person name="Chen L."/>
            <person name="Chu H.-S."/>
            <person name="Claassen K.J."/>
            <person name="Cockrell R."/>
            <person name="Collins M."/>
            <person name="Cooper J.A."/>
            <person name="Cree A."/>
            <person name="Curry S.M."/>
            <person name="Da Y."/>
            <person name="Dao M.D."/>
            <person name="Das B."/>
            <person name="Davila M.-L."/>
            <person name="Davy-Carroll L."/>
            <person name="Denson S."/>
            <person name="Dinh H."/>
            <person name="Ebong V.E."/>
            <person name="Edwards J.R."/>
            <person name="Egan A."/>
            <person name="El-Daye J."/>
            <person name="Escobedo L."/>
            <person name="Fernandez S."/>
            <person name="Fernando P.R."/>
            <person name="Flagg N."/>
            <person name="Forbes L.D."/>
            <person name="Fowler R.G."/>
            <person name="Fu Q."/>
            <person name="Gabisi R.A."/>
            <person name="Ganer J."/>
            <person name="Garbino Pronczuk A."/>
            <person name="Garcia R.M."/>
            <person name="Garner T."/>
            <person name="Garrett T.E."/>
            <person name="Gonzalez D.A."/>
            <person name="Hamid H."/>
            <person name="Hawkins E.S."/>
            <person name="Hirani K."/>
            <person name="Hogues M.E."/>
            <person name="Hollins B."/>
            <person name="Hsiao C.-H."/>
            <person name="Jabil R."/>
            <person name="James M.L."/>
            <person name="Jhangiani S.N."/>
            <person name="Johnson B."/>
            <person name="Johnson Q."/>
            <person name="Joshi V."/>
            <person name="Kalu J.B."/>
            <person name="Kam C."/>
            <person name="Kashfia A."/>
            <person name="Keebler J."/>
            <person name="Kisamo H."/>
            <person name="Kovar C.L."/>
            <person name="Lago L.A."/>
            <person name="Lai C.-Y."/>
            <person name="Laidlaw J."/>
            <person name="Lara F."/>
            <person name="Le T.-K."/>
            <person name="Lee S.L."/>
            <person name="Legall F.H."/>
            <person name="Lemon S.J."/>
            <person name="Lewis L.R."/>
            <person name="Li B."/>
            <person name="Liu Y."/>
            <person name="Liu Y.-S."/>
            <person name="Lopez J."/>
            <person name="Lozado R.J."/>
            <person name="Lu J."/>
            <person name="Madu R.C."/>
            <person name="Maheshwari M."/>
            <person name="Maheshwari R."/>
            <person name="Malloy K."/>
            <person name="Martinez E."/>
            <person name="Mathew T."/>
            <person name="Mercado I.C."/>
            <person name="Mercado C."/>
            <person name="Meyer B."/>
            <person name="Montgomery K."/>
            <person name="Morgan M.B."/>
            <person name="Munidasa M."/>
            <person name="Nazareth L.V."/>
            <person name="Nelson J."/>
            <person name="Ng B.M."/>
            <person name="Nguyen N.B."/>
            <person name="Nguyen P.Q."/>
            <person name="Nguyen T."/>
            <person name="Obregon M."/>
            <person name="Okwuonu G.O."/>
            <person name="Onwere C.G."/>
            <person name="Orozco G."/>
            <person name="Parra A."/>
            <person name="Patel S."/>
            <person name="Patil S."/>
            <person name="Perez A."/>
            <person name="Perez Y."/>
            <person name="Pham C."/>
            <person name="Primus E.L."/>
            <person name="Pu L.-L."/>
            <person name="Puazo M."/>
            <person name="Qin X."/>
            <person name="Quiroz J.B."/>
            <person name="Reese J."/>
            <person name="Richards S."/>
            <person name="Rives C.M."/>
            <person name="Robberts R."/>
            <person name="Ruiz S.J."/>
            <person name="Ruiz M.J."/>
            <person name="Santibanez J."/>
            <person name="Schneider B.W."/>
            <person name="Sisson I."/>
            <person name="Smith M."/>
            <person name="Sodergren E."/>
            <person name="Song X.-Z."/>
            <person name="Song B.B."/>
            <person name="Summersgill H."/>
            <person name="Thelus R."/>
            <person name="Thornton R.D."/>
            <person name="Trejos Z.Y."/>
            <person name="Usmani K."/>
            <person name="Vattathil S."/>
            <person name="Villasana D."/>
            <person name="Walker D.L."/>
            <person name="Wang S."/>
            <person name="Wang K."/>
            <person name="White C.S."/>
            <person name="Williams A.C."/>
            <person name="Williamson J."/>
            <person name="Wilson K."/>
            <person name="Woghiren I.O."/>
            <person name="Woodworth J.R."/>
            <person name="Worley K.C."/>
            <person name="Wright R.A."/>
            <person name="Wu W."/>
            <person name="Young L."/>
            <person name="Zhang L."/>
            <person name="Zhang J."/>
            <person name="Zhu Y."/>
            <person name="Muzny D.M."/>
            <person name="Weinstock G."/>
            <person name="Gibbs R.A."/>
        </authorList>
    </citation>
    <scope>NUCLEOTIDE SEQUENCE [LARGE SCALE GENOMIC DNA]</scope>
    <source>
        <strain evidence="3">LSR1</strain>
    </source>
</reference>
<protein>
    <recommendedName>
        <fullName evidence="1">Integrase catalytic domain-containing protein</fullName>
    </recommendedName>
</protein>
<dbReference type="SUPFAM" id="SSF53098">
    <property type="entry name" value="Ribonuclease H-like"/>
    <property type="match status" value="1"/>
</dbReference>
<feature type="domain" description="Integrase catalytic" evidence="1">
    <location>
        <begin position="218"/>
        <end position="412"/>
    </location>
</feature>
<accession>A0A8R2B614</accession>